<gene>
    <name evidence="1" type="ORF">BDN72DRAFT_142647</name>
</gene>
<accession>A0ACD3AKY9</accession>
<organism evidence="1 2">
    <name type="scientific">Pluteus cervinus</name>
    <dbReference type="NCBI Taxonomy" id="181527"/>
    <lineage>
        <taxon>Eukaryota</taxon>
        <taxon>Fungi</taxon>
        <taxon>Dikarya</taxon>
        <taxon>Basidiomycota</taxon>
        <taxon>Agaricomycotina</taxon>
        <taxon>Agaricomycetes</taxon>
        <taxon>Agaricomycetidae</taxon>
        <taxon>Agaricales</taxon>
        <taxon>Pluteineae</taxon>
        <taxon>Pluteaceae</taxon>
        <taxon>Pluteus</taxon>
    </lineage>
</organism>
<protein>
    <submittedName>
        <fullName evidence="1">Tripeptidyl peptidase A</fullName>
    </submittedName>
</protein>
<reference evidence="1 2" key="1">
    <citation type="journal article" date="2019" name="Nat. Ecol. Evol.">
        <title>Megaphylogeny resolves global patterns of mushroom evolution.</title>
        <authorList>
            <person name="Varga T."/>
            <person name="Krizsan K."/>
            <person name="Foldi C."/>
            <person name="Dima B."/>
            <person name="Sanchez-Garcia M."/>
            <person name="Sanchez-Ramirez S."/>
            <person name="Szollosi G.J."/>
            <person name="Szarkandi J.G."/>
            <person name="Papp V."/>
            <person name="Albert L."/>
            <person name="Andreopoulos W."/>
            <person name="Angelini C."/>
            <person name="Antonin V."/>
            <person name="Barry K.W."/>
            <person name="Bougher N.L."/>
            <person name="Buchanan P."/>
            <person name="Buyck B."/>
            <person name="Bense V."/>
            <person name="Catcheside P."/>
            <person name="Chovatia M."/>
            <person name="Cooper J."/>
            <person name="Damon W."/>
            <person name="Desjardin D."/>
            <person name="Finy P."/>
            <person name="Geml J."/>
            <person name="Haridas S."/>
            <person name="Hughes K."/>
            <person name="Justo A."/>
            <person name="Karasinski D."/>
            <person name="Kautmanova I."/>
            <person name="Kiss B."/>
            <person name="Kocsube S."/>
            <person name="Kotiranta H."/>
            <person name="LaButti K.M."/>
            <person name="Lechner B.E."/>
            <person name="Liimatainen K."/>
            <person name="Lipzen A."/>
            <person name="Lukacs Z."/>
            <person name="Mihaltcheva S."/>
            <person name="Morgado L.N."/>
            <person name="Niskanen T."/>
            <person name="Noordeloos M.E."/>
            <person name="Ohm R.A."/>
            <person name="Ortiz-Santana B."/>
            <person name="Ovrebo C."/>
            <person name="Racz N."/>
            <person name="Riley R."/>
            <person name="Savchenko A."/>
            <person name="Shiryaev A."/>
            <person name="Soop K."/>
            <person name="Spirin V."/>
            <person name="Szebenyi C."/>
            <person name="Tomsovsky M."/>
            <person name="Tulloss R.E."/>
            <person name="Uehling J."/>
            <person name="Grigoriev I.V."/>
            <person name="Vagvolgyi C."/>
            <person name="Papp T."/>
            <person name="Martin F.M."/>
            <person name="Miettinen O."/>
            <person name="Hibbett D.S."/>
            <person name="Nagy L.G."/>
        </authorList>
    </citation>
    <scope>NUCLEOTIDE SEQUENCE [LARGE SCALE GENOMIC DNA]</scope>
    <source>
        <strain evidence="1 2">NL-1719</strain>
    </source>
</reference>
<name>A0ACD3AKY9_9AGAR</name>
<sequence>MAPSLRLLLALLCAAPAFGLPTSPYEVKESVNPPHGWVQHSTAPPEHSIELRIGLPQPNFGILESHLYEVSDPDHHRYGQHLSKEEVEELVAPHPGSLDAVDEWLAFHGIQEEDISRSPAKDWITLSLPVELVEKMLDTKYHVWKHTKTGDYIVRTTSYSLPIHLHEHVDVIQPTTMFSQFKPFRSTISKVEAAPATSATDSLGSLVNPATGLTIDASCNVTITVSCLQQLYNAVGFTPSAKGNSIGITGYLEEFASIADLEAFFVQQVPTAENSSFKFVSVNGGINNQSDPGFEASLDVQFAFGLSHPIPPTFFSTAGSPPFIADDDTPTNTNEPYLNWLDFILSQEKIPLSISTSYGDDEQTVPESFAKRVCADFAQLGARGTSLIFSSGDHGVGDGDSNPATQTCFTNNGKNETKFIPTFPATCPFVTSVGATDNVAPEVAVSRFFSGGGFSNYFSRPSYQDPTVPNFLSKLAPGTFEGLFNPNGRGFPDVSAQGDRFEIIVGGQAFLIGGTSASAPTVNGFISLLNDVRLSKGLPSLGFLNPFIYKKGFAGFTDILSGHNSGCGTTGFNVTKGWDPVTGFGTPNFGKLKELVLETGA</sequence>
<evidence type="ECO:0000313" key="1">
    <source>
        <dbReference type="EMBL" id="TFK66563.1"/>
    </source>
</evidence>
<keyword evidence="2" id="KW-1185">Reference proteome</keyword>
<dbReference type="Proteomes" id="UP000308600">
    <property type="component" value="Unassembled WGS sequence"/>
</dbReference>
<dbReference type="EMBL" id="ML208401">
    <property type="protein sequence ID" value="TFK66563.1"/>
    <property type="molecule type" value="Genomic_DNA"/>
</dbReference>
<proteinExistence type="predicted"/>
<evidence type="ECO:0000313" key="2">
    <source>
        <dbReference type="Proteomes" id="UP000308600"/>
    </source>
</evidence>